<evidence type="ECO:0000256" key="1">
    <source>
        <dbReference type="SAM" id="MobiDB-lite"/>
    </source>
</evidence>
<keyword evidence="3" id="KW-1185">Reference proteome</keyword>
<feature type="compositionally biased region" description="Low complexity" evidence="1">
    <location>
        <begin position="47"/>
        <end position="61"/>
    </location>
</feature>
<name>A0AAV7EKC7_ARIFI</name>
<dbReference type="PANTHER" id="PTHR33828">
    <property type="entry name" value="OS05G0596200 PROTEIN"/>
    <property type="match status" value="1"/>
</dbReference>
<protein>
    <submittedName>
        <fullName evidence="2">Uncharacterized protein</fullName>
    </submittedName>
</protein>
<evidence type="ECO:0000313" key="2">
    <source>
        <dbReference type="EMBL" id="KAG9449174.1"/>
    </source>
</evidence>
<gene>
    <name evidence="2" type="ORF">H6P81_009139</name>
</gene>
<dbReference type="Proteomes" id="UP000825729">
    <property type="component" value="Unassembled WGS sequence"/>
</dbReference>
<feature type="region of interest" description="Disordered" evidence="1">
    <location>
        <begin position="162"/>
        <end position="210"/>
    </location>
</feature>
<accession>A0AAV7EKC7</accession>
<reference evidence="2 3" key="1">
    <citation type="submission" date="2021-07" db="EMBL/GenBank/DDBJ databases">
        <title>The Aristolochia fimbriata genome: insights into angiosperm evolution, floral development and chemical biosynthesis.</title>
        <authorList>
            <person name="Jiao Y."/>
        </authorList>
    </citation>
    <scope>NUCLEOTIDE SEQUENCE [LARGE SCALE GENOMIC DNA]</scope>
    <source>
        <strain evidence="2">IBCAS-2021</strain>
        <tissue evidence="2">Leaf</tissue>
    </source>
</reference>
<dbReference type="AlphaFoldDB" id="A0AAV7EKC7"/>
<organism evidence="2 3">
    <name type="scientific">Aristolochia fimbriata</name>
    <name type="common">White veined hardy Dutchman's pipe vine</name>
    <dbReference type="NCBI Taxonomy" id="158543"/>
    <lineage>
        <taxon>Eukaryota</taxon>
        <taxon>Viridiplantae</taxon>
        <taxon>Streptophyta</taxon>
        <taxon>Embryophyta</taxon>
        <taxon>Tracheophyta</taxon>
        <taxon>Spermatophyta</taxon>
        <taxon>Magnoliopsida</taxon>
        <taxon>Magnoliidae</taxon>
        <taxon>Piperales</taxon>
        <taxon>Aristolochiaceae</taxon>
        <taxon>Aristolochia</taxon>
    </lineage>
</organism>
<sequence>MSAEIRSASVKLKSSQQKEGAVSLKGKGVASSSGTKKRPEDASSKRVSASTGKTVTAVVKTGVKEKTTVGPSSQTTTKTTRVRQKKEYKLAGQRYDTPEEREPLRIFYESLSRQIPSSEMAEFWMMEHGLLSPERAKRAFERKQKKQKELRMGTPIKFSTVRAPKIERPESSQKSSLLKNGEVKSRKRALDYSSDDGDDDFIIKRKRGKM</sequence>
<proteinExistence type="predicted"/>
<feature type="compositionally biased region" description="Basic and acidic residues" evidence="1">
    <location>
        <begin position="181"/>
        <end position="190"/>
    </location>
</feature>
<evidence type="ECO:0000313" key="3">
    <source>
        <dbReference type="Proteomes" id="UP000825729"/>
    </source>
</evidence>
<comment type="caution">
    <text evidence="2">The sequence shown here is derived from an EMBL/GenBank/DDBJ whole genome shotgun (WGS) entry which is preliminary data.</text>
</comment>
<dbReference type="EMBL" id="JAINDJ010000004">
    <property type="protein sequence ID" value="KAG9449174.1"/>
    <property type="molecule type" value="Genomic_DNA"/>
</dbReference>
<dbReference type="PANTHER" id="PTHR33828:SF1">
    <property type="entry name" value="OS05G0596200 PROTEIN"/>
    <property type="match status" value="1"/>
</dbReference>
<feature type="compositionally biased region" description="Low complexity" evidence="1">
    <location>
        <begin position="68"/>
        <end position="79"/>
    </location>
</feature>
<feature type="region of interest" description="Disordered" evidence="1">
    <location>
        <begin position="1"/>
        <end position="96"/>
    </location>
</feature>